<evidence type="ECO:0000313" key="7">
    <source>
        <dbReference type="Proteomes" id="UP001163152"/>
    </source>
</evidence>
<dbReference type="GO" id="GO:0003824">
    <property type="term" value="F:catalytic activity"/>
    <property type="evidence" value="ECO:0007669"/>
    <property type="project" value="UniProtKB-ARBA"/>
</dbReference>
<evidence type="ECO:0000256" key="5">
    <source>
        <dbReference type="ARBA" id="ARBA00023277"/>
    </source>
</evidence>
<dbReference type="InterPro" id="IPR051600">
    <property type="entry name" value="Beta-PGM-like"/>
</dbReference>
<dbReference type="InterPro" id="IPR023198">
    <property type="entry name" value="PGP-like_dom2"/>
</dbReference>
<dbReference type="AlphaFoldDB" id="A0A9E8ZF34"/>
<comment type="cofactor">
    <cofactor evidence="1">
        <name>Mg(2+)</name>
        <dbReference type="ChEBI" id="CHEBI:18420"/>
    </cofactor>
</comment>
<dbReference type="PANTHER" id="PTHR46193:SF18">
    <property type="entry name" value="HEXITOL PHOSPHATASE B"/>
    <property type="match status" value="1"/>
</dbReference>
<dbReference type="SFLD" id="SFLDG01135">
    <property type="entry name" value="C1.5.6:_HAD__Beta-PGM__Phospha"/>
    <property type="match status" value="1"/>
</dbReference>
<dbReference type="PANTHER" id="PTHR46193">
    <property type="entry name" value="6-PHOSPHOGLUCONATE PHOSPHATASE"/>
    <property type="match status" value="1"/>
</dbReference>
<sequence>MLKALLFDLDGTLANTDPIHFETWRELLLDQGLDISLDFYQTNFSGRRNQEIVKDLLPHLSDVAGEQLSWQKEANFRDRAEQVLVSTPGLAELLAWAAQHNLKQAVVTNAPVENARFMLRVLQLEATFPVVILGDELLKGKPDPLPYQLALEQLGVSAAETIAFEDSPSGIRSARGAGIPTVGIASTHSPAELYDLGVSLVIADFTDKQLWKWLKRDRMLGPFEVAIGHSE</sequence>
<name>A0A9E8ZF34_9CYAN</name>
<keyword evidence="3" id="KW-0479">Metal-binding</keyword>
<accession>A0A9E8ZF34</accession>
<dbReference type="InterPro" id="IPR036412">
    <property type="entry name" value="HAD-like_sf"/>
</dbReference>
<dbReference type="KEGG" id="tsin:OXH18_09495"/>
<dbReference type="SFLD" id="SFLDG01129">
    <property type="entry name" value="C1.5:_HAD__Beta-PGM__Phosphata"/>
    <property type="match status" value="1"/>
</dbReference>
<dbReference type="NCBIfam" id="TIGR01509">
    <property type="entry name" value="HAD-SF-IA-v3"/>
    <property type="match status" value="1"/>
</dbReference>
<dbReference type="InterPro" id="IPR023214">
    <property type="entry name" value="HAD_sf"/>
</dbReference>
<evidence type="ECO:0000256" key="2">
    <source>
        <dbReference type="ARBA" id="ARBA00006171"/>
    </source>
</evidence>
<dbReference type="InterPro" id="IPR041492">
    <property type="entry name" value="HAD_2"/>
</dbReference>
<dbReference type="InterPro" id="IPR006439">
    <property type="entry name" value="HAD-SF_hydro_IA"/>
</dbReference>
<dbReference type="Pfam" id="PF13419">
    <property type="entry name" value="HAD_2"/>
    <property type="match status" value="1"/>
</dbReference>
<reference evidence="6" key="1">
    <citation type="submission" date="2022-12" db="EMBL/GenBank/DDBJ databases">
        <title>Polyphasic identification of a Novel Hot-Spring Cyanobacterium Ocullathermofonsia sinensis gen nov. sp. nov. and Genomic Insights on its Adaptations to the Thermal Habitat.</title>
        <authorList>
            <person name="Daroch M."/>
            <person name="Tang J."/>
            <person name="Jiang Y."/>
        </authorList>
    </citation>
    <scope>NUCLEOTIDE SEQUENCE</scope>
    <source>
        <strain evidence="6">PKUAC-SCTA174</strain>
    </source>
</reference>
<organism evidence="6 7">
    <name type="scientific">Thermocoleostomius sinensis A174</name>
    <dbReference type="NCBI Taxonomy" id="2016057"/>
    <lineage>
        <taxon>Bacteria</taxon>
        <taxon>Bacillati</taxon>
        <taxon>Cyanobacteriota</taxon>
        <taxon>Cyanophyceae</taxon>
        <taxon>Oculatellales</taxon>
        <taxon>Oculatellaceae</taxon>
        <taxon>Thermocoleostomius</taxon>
    </lineage>
</organism>
<evidence type="ECO:0000256" key="1">
    <source>
        <dbReference type="ARBA" id="ARBA00001946"/>
    </source>
</evidence>
<keyword evidence="4" id="KW-0460">Magnesium</keyword>
<dbReference type="SUPFAM" id="SSF56784">
    <property type="entry name" value="HAD-like"/>
    <property type="match status" value="1"/>
</dbReference>
<dbReference type="CDD" id="cd07505">
    <property type="entry name" value="HAD_BPGM-like"/>
    <property type="match status" value="1"/>
</dbReference>
<protein>
    <submittedName>
        <fullName evidence="6">HAD family phosphatase</fullName>
    </submittedName>
</protein>
<proteinExistence type="inferred from homology"/>
<keyword evidence="5" id="KW-0119">Carbohydrate metabolism</keyword>
<keyword evidence="7" id="KW-1185">Reference proteome</keyword>
<evidence type="ECO:0000256" key="4">
    <source>
        <dbReference type="ARBA" id="ARBA00022842"/>
    </source>
</evidence>
<dbReference type="Gene3D" id="1.10.150.240">
    <property type="entry name" value="Putative phosphatase, domain 2"/>
    <property type="match status" value="1"/>
</dbReference>
<comment type="similarity">
    <text evidence="2">Belongs to the HAD-like hydrolase superfamily. CbbY/CbbZ/Gph/YieH family.</text>
</comment>
<dbReference type="RefSeq" id="WP_268612373.1">
    <property type="nucleotide sequence ID" value="NZ_CP113797.1"/>
</dbReference>
<evidence type="ECO:0000313" key="6">
    <source>
        <dbReference type="EMBL" id="WAL62200.1"/>
    </source>
</evidence>
<dbReference type="Gene3D" id="3.40.50.1000">
    <property type="entry name" value="HAD superfamily/HAD-like"/>
    <property type="match status" value="1"/>
</dbReference>
<dbReference type="Proteomes" id="UP001163152">
    <property type="component" value="Chromosome"/>
</dbReference>
<dbReference type="SFLD" id="SFLDS00003">
    <property type="entry name" value="Haloacid_Dehalogenase"/>
    <property type="match status" value="1"/>
</dbReference>
<evidence type="ECO:0000256" key="3">
    <source>
        <dbReference type="ARBA" id="ARBA00022723"/>
    </source>
</evidence>
<dbReference type="GO" id="GO:0046872">
    <property type="term" value="F:metal ion binding"/>
    <property type="evidence" value="ECO:0007669"/>
    <property type="project" value="UniProtKB-KW"/>
</dbReference>
<dbReference type="EMBL" id="CP113797">
    <property type="protein sequence ID" value="WAL62200.1"/>
    <property type="molecule type" value="Genomic_DNA"/>
</dbReference>
<gene>
    <name evidence="6" type="ORF">OXH18_09495</name>
</gene>